<evidence type="ECO:0000256" key="1">
    <source>
        <dbReference type="SAM" id="Phobius"/>
    </source>
</evidence>
<feature type="transmembrane region" description="Helical" evidence="1">
    <location>
        <begin position="37"/>
        <end position="59"/>
    </location>
</feature>
<proteinExistence type="predicted"/>
<dbReference type="EMBL" id="BMNI01000006">
    <property type="protein sequence ID" value="GGO91038.1"/>
    <property type="molecule type" value="Genomic_DNA"/>
</dbReference>
<gene>
    <name evidence="2" type="ORF">GCM10011584_24170</name>
</gene>
<evidence type="ECO:0008006" key="4">
    <source>
        <dbReference type="Google" id="ProtNLM"/>
    </source>
</evidence>
<keyword evidence="3" id="KW-1185">Reference proteome</keyword>
<name>A0ABQ2NDH3_9ACTN</name>
<keyword evidence="1" id="KW-1133">Transmembrane helix</keyword>
<keyword evidence="1" id="KW-0812">Transmembrane</keyword>
<sequence>MSALVAVLGAVGFGLGSAMVPILNAEAYAVISGTREPVAIAACVALALALGQTAGKLLLFEAARRGSARLSAITRRERHHPGTWSARVKAVLDRPRSGVPLVLMSSALGLPPLAAVALAAGSSQQRRVVFGAVCFAGRLARFTAVAVPAAWVLV</sequence>
<keyword evidence="1" id="KW-0472">Membrane</keyword>
<organism evidence="2 3">
    <name type="scientific">Nocardioides phosphati</name>
    <dbReference type="NCBI Taxonomy" id="1867775"/>
    <lineage>
        <taxon>Bacteria</taxon>
        <taxon>Bacillati</taxon>
        <taxon>Actinomycetota</taxon>
        <taxon>Actinomycetes</taxon>
        <taxon>Propionibacteriales</taxon>
        <taxon>Nocardioidaceae</taxon>
        <taxon>Nocardioides</taxon>
    </lineage>
</organism>
<reference evidence="3" key="1">
    <citation type="journal article" date="2019" name="Int. J. Syst. Evol. Microbiol.">
        <title>The Global Catalogue of Microorganisms (GCM) 10K type strain sequencing project: providing services to taxonomists for standard genome sequencing and annotation.</title>
        <authorList>
            <consortium name="The Broad Institute Genomics Platform"/>
            <consortium name="The Broad Institute Genome Sequencing Center for Infectious Disease"/>
            <person name="Wu L."/>
            <person name="Ma J."/>
        </authorList>
    </citation>
    <scope>NUCLEOTIDE SEQUENCE [LARGE SCALE GENOMIC DNA]</scope>
    <source>
        <strain evidence="3">CGMCC 4.7371</strain>
    </source>
</reference>
<evidence type="ECO:0000313" key="3">
    <source>
        <dbReference type="Proteomes" id="UP000655410"/>
    </source>
</evidence>
<dbReference type="RefSeq" id="WP_188784276.1">
    <property type="nucleotide sequence ID" value="NZ_BMNI01000006.1"/>
</dbReference>
<comment type="caution">
    <text evidence="2">The sequence shown here is derived from an EMBL/GenBank/DDBJ whole genome shotgun (WGS) entry which is preliminary data.</text>
</comment>
<evidence type="ECO:0000313" key="2">
    <source>
        <dbReference type="EMBL" id="GGO91038.1"/>
    </source>
</evidence>
<accession>A0ABQ2NDH3</accession>
<dbReference type="Proteomes" id="UP000655410">
    <property type="component" value="Unassembled WGS sequence"/>
</dbReference>
<protein>
    <recommendedName>
        <fullName evidence="4">VTT domain-containing protein</fullName>
    </recommendedName>
</protein>